<feature type="domain" description="HTH marR-type" evidence="4">
    <location>
        <begin position="6"/>
        <end position="146"/>
    </location>
</feature>
<accession>A0A937FEJ1</accession>
<keyword evidence="2" id="KW-0238">DNA-binding</keyword>
<evidence type="ECO:0000259" key="4">
    <source>
        <dbReference type="PROSITE" id="PS50995"/>
    </source>
</evidence>
<protein>
    <submittedName>
        <fullName evidence="5">MarR family transcriptional regulator</fullName>
    </submittedName>
</protein>
<gene>
    <name evidence="5" type="ORF">JK634_08685</name>
</gene>
<evidence type="ECO:0000256" key="1">
    <source>
        <dbReference type="ARBA" id="ARBA00023015"/>
    </source>
</evidence>
<keyword evidence="6" id="KW-1185">Reference proteome</keyword>
<reference evidence="5" key="1">
    <citation type="submission" date="2021-01" db="EMBL/GenBank/DDBJ databases">
        <title>Genome public.</title>
        <authorList>
            <person name="Liu C."/>
            <person name="Sun Q."/>
        </authorList>
    </citation>
    <scope>NUCLEOTIDE SEQUENCE</scope>
    <source>
        <strain evidence="5">YIM B02565</strain>
    </source>
</reference>
<dbReference type="PANTHER" id="PTHR42756:SF1">
    <property type="entry name" value="TRANSCRIPTIONAL REPRESSOR OF EMRAB OPERON"/>
    <property type="match status" value="1"/>
</dbReference>
<keyword evidence="3" id="KW-0804">Transcription</keyword>
<dbReference type="SUPFAM" id="SSF46785">
    <property type="entry name" value="Winged helix' DNA-binding domain"/>
    <property type="match status" value="1"/>
</dbReference>
<dbReference type="EMBL" id="JAESWA010000022">
    <property type="protein sequence ID" value="MBL4931879.1"/>
    <property type="molecule type" value="Genomic_DNA"/>
</dbReference>
<dbReference type="PROSITE" id="PS50995">
    <property type="entry name" value="HTH_MARR_2"/>
    <property type="match status" value="1"/>
</dbReference>
<keyword evidence="1" id="KW-0805">Transcription regulation</keyword>
<organism evidence="5 6">
    <name type="scientific">Clostridium paridis</name>
    <dbReference type="NCBI Taxonomy" id="2803863"/>
    <lineage>
        <taxon>Bacteria</taxon>
        <taxon>Bacillati</taxon>
        <taxon>Bacillota</taxon>
        <taxon>Clostridia</taxon>
        <taxon>Eubacteriales</taxon>
        <taxon>Clostridiaceae</taxon>
        <taxon>Clostridium</taxon>
    </lineage>
</organism>
<dbReference type="GO" id="GO:0003677">
    <property type="term" value="F:DNA binding"/>
    <property type="evidence" value="ECO:0007669"/>
    <property type="project" value="UniProtKB-KW"/>
</dbReference>
<name>A0A937FEJ1_9CLOT</name>
<dbReference type="InterPro" id="IPR000835">
    <property type="entry name" value="HTH_MarR-typ"/>
</dbReference>
<dbReference type="Proteomes" id="UP000623681">
    <property type="component" value="Unassembled WGS sequence"/>
</dbReference>
<dbReference type="InterPro" id="IPR036388">
    <property type="entry name" value="WH-like_DNA-bd_sf"/>
</dbReference>
<dbReference type="SMART" id="SM00347">
    <property type="entry name" value="HTH_MARR"/>
    <property type="match status" value="1"/>
</dbReference>
<evidence type="ECO:0000256" key="3">
    <source>
        <dbReference type="ARBA" id="ARBA00023163"/>
    </source>
</evidence>
<dbReference type="Gene3D" id="1.10.10.10">
    <property type="entry name" value="Winged helix-like DNA-binding domain superfamily/Winged helix DNA-binding domain"/>
    <property type="match status" value="1"/>
</dbReference>
<proteinExistence type="predicted"/>
<evidence type="ECO:0000256" key="2">
    <source>
        <dbReference type="ARBA" id="ARBA00023125"/>
    </source>
</evidence>
<dbReference type="PRINTS" id="PR00598">
    <property type="entry name" value="HTHMARR"/>
</dbReference>
<dbReference type="AlphaFoldDB" id="A0A937FEJ1"/>
<dbReference type="Pfam" id="PF01047">
    <property type="entry name" value="MarR"/>
    <property type="match status" value="1"/>
</dbReference>
<dbReference type="GO" id="GO:0003700">
    <property type="term" value="F:DNA-binding transcription factor activity"/>
    <property type="evidence" value="ECO:0007669"/>
    <property type="project" value="InterPro"/>
</dbReference>
<evidence type="ECO:0000313" key="5">
    <source>
        <dbReference type="EMBL" id="MBL4931879.1"/>
    </source>
</evidence>
<dbReference type="InterPro" id="IPR036390">
    <property type="entry name" value="WH_DNA-bd_sf"/>
</dbReference>
<dbReference type="RefSeq" id="WP_202767262.1">
    <property type="nucleotide sequence ID" value="NZ_JAESWA010000022.1"/>
</dbReference>
<evidence type="ECO:0000313" key="6">
    <source>
        <dbReference type="Proteomes" id="UP000623681"/>
    </source>
</evidence>
<dbReference type="PANTHER" id="PTHR42756">
    <property type="entry name" value="TRANSCRIPTIONAL REGULATOR, MARR"/>
    <property type="match status" value="1"/>
</dbReference>
<comment type="caution">
    <text evidence="5">The sequence shown here is derived from an EMBL/GenBank/DDBJ whole genome shotgun (WGS) entry which is preliminary data.</text>
</comment>
<sequence>MNDDEKLILAKEILETFLRFKKMHMEESKPKDIKKNECILLMLIDDRTCPGSKGIKVSELSTILDITPAAVTHMINSLEQKDYLERLSDKTDRRIVLIRPTDAGKQAIESMKTRLFNSLNELISFLGEKDSKELVRISNLVINFHKQRT</sequence>